<reference evidence="6" key="2">
    <citation type="submission" date="2023-01" db="EMBL/GenBank/DDBJ databases">
        <authorList>
            <person name="Sun Q."/>
            <person name="Evtushenko L."/>
        </authorList>
    </citation>
    <scope>NUCLEOTIDE SEQUENCE</scope>
    <source>
        <strain evidence="6">VKM B-2222</strain>
    </source>
</reference>
<dbReference type="InterPro" id="IPR050707">
    <property type="entry name" value="HTH_MetabolicPath_Reg"/>
</dbReference>
<reference evidence="6" key="1">
    <citation type="journal article" date="2014" name="Int. J. Syst. Evol. Microbiol.">
        <title>Complete genome sequence of Corynebacterium casei LMG S-19264T (=DSM 44701T), isolated from a smear-ripened cheese.</title>
        <authorList>
            <consortium name="US DOE Joint Genome Institute (JGI-PGF)"/>
            <person name="Walter F."/>
            <person name="Albersmeier A."/>
            <person name="Kalinowski J."/>
            <person name="Ruckert C."/>
        </authorList>
    </citation>
    <scope>NUCLEOTIDE SEQUENCE</scope>
    <source>
        <strain evidence="6">VKM B-2222</strain>
    </source>
</reference>
<dbReference type="SUPFAM" id="SSF46785">
    <property type="entry name" value="Winged helix' DNA-binding domain"/>
    <property type="match status" value="1"/>
</dbReference>
<dbReference type="SUPFAM" id="SSF55781">
    <property type="entry name" value="GAF domain-like"/>
    <property type="match status" value="1"/>
</dbReference>
<dbReference type="GO" id="GO:0003677">
    <property type="term" value="F:DNA binding"/>
    <property type="evidence" value="ECO:0007669"/>
    <property type="project" value="UniProtKB-KW"/>
</dbReference>
<dbReference type="PROSITE" id="PS51078">
    <property type="entry name" value="ICLR_ED"/>
    <property type="match status" value="1"/>
</dbReference>
<dbReference type="SMART" id="SM00346">
    <property type="entry name" value="HTH_ICLR"/>
    <property type="match status" value="1"/>
</dbReference>
<evidence type="ECO:0000256" key="1">
    <source>
        <dbReference type="ARBA" id="ARBA00023015"/>
    </source>
</evidence>
<evidence type="ECO:0000256" key="2">
    <source>
        <dbReference type="ARBA" id="ARBA00023125"/>
    </source>
</evidence>
<feature type="domain" description="IclR-ED" evidence="5">
    <location>
        <begin position="81"/>
        <end position="263"/>
    </location>
</feature>
<dbReference type="RefSeq" id="WP_176224514.1">
    <property type="nucleotide sequence ID" value="NZ_BSFH01000028.1"/>
</dbReference>
<dbReference type="Pfam" id="PF01614">
    <property type="entry name" value="IclR_C"/>
    <property type="match status" value="1"/>
</dbReference>
<proteinExistence type="predicted"/>
<comment type="caution">
    <text evidence="6">The sequence shown here is derived from an EMBL/GenBank/DDBJ whole genome shotgun (WGS) entry which is preliminary data.</text>
</comment>
<evidence type="ECO:0000259" key="4">
    <source>
        <dbReference type="PROSITE" id="PS51077"/>
    </source>
</evidence>
<dbReference type="PANTHER" id="PTHR30136:SF33">
    <property type="entry name" value="TRANSCRIPTIONAL REGULATORY PROTEIN"/>
    <property type="match status" value="1"/>
</dbReference>
<accession>A0AAD3NZL1</accession>
<evidence type="ECO:0000313" key="7">
    <source>
        <dbReference type="Proteomes" id="UP001143349"/>
    </source>
</evidence>
<keyword evidence="1" id="KW-0805">Transcription regulation</keyword>
<dbReference type="Gene3D" id="1.10.10.10">
    <property type="entry name" value="Winged helix-like DNA-binding domain superfamily/Winged helix DNA-binding domain"/>
    <property type="match status" value="1"/>
</dbReference>
<sequence>MTEDLMQDDTESGDRQFVTALARGLDILGCFKPGDRFLSNHEITRRTGLARPTVSRLTYTLTRTGHLIRDNNSGEYRLSPRVLQLGFSVLAATSISERFSAEMEALSMGPNPYVTVSLGERAGTRAIILAARRSHQAVSLSMEVGARLPLFYSAIGRAMLASVTADEREEILAQGIREFPGQRQRMEEGVRDALRDFETYGYCTSFGGWRPEINGIAAPLRSIDGTTVYGVNTGGPSFLVSPEELHEHYGPRLLDVVASVSRT</sequence>
<dbReference type="InterPro" id="IPR014757">
    <property type="entry name" value="Tscrpt_reg_IclR_C"/>
</dbReference>
<dbReference type="InterPro" id="IPR036388">
    <property type="entry name" value="WH-like_DNA-bd_sf"/>
</dbReference>
<dbReference type="Gene3D" id="3.30.450.40">
    <property type="match status" value="1"/>
</dbReference>
<evidence type="ECO:0000256" key="3">
    <source>
        <dbReference type="ARBA" id="ARBA00023163"/>
    </source>
</evidence>
<dbReference type="PANTHER" id="PTHR30136">
    <property type="entry name" value="HELIX-TURN-HELIX TRANSCRIPTIONAL REGULATOR, ICLR FAMILY"/>
    <property type="match status" value="1"/>
</dbReference>
<dbReference type="PROSITE" id="PS51077">
    <property type="entry name" value="HTH_ICLR"/>
    <property type="match status" value="1"/>
</dbReference>
<protein>
    <submittedName>
        <fullName evidence="6">Transcriptional regulator</fullName>
    </submittedName>
</protein>
<dbReference type="GO" id="GO:0045892">
    <property type="term" value="P:negative regulation of DNA-templated transcription"/>
    <property type="evidence" value="ECO:0007669"/>
    <property type="project" value="TreeGrafter"/>
</dbReference>
<feature type="domain" description="HTH iclR-type" evidence="4">
    <location>
        <begin position="18"/>
        <end position="80"/>
    </location>
</feature>
<dbReference type="InterPro" id="IPR029016">
    <property type="entry name" value="GAF-like_dom_sf"/>
</dbReference>
<gene>
    <name evidence="6" type="ORF">GCM10017635_19300</name>
</gene>
<organism evidence="6 7">
    <name type="scientific">Paracoccus kondratievae</name>
    <dbReference type="NCBI Taxonomy" id="135740"/>
    <lineage>
        <taxon>Bacteria</taxon>
        <taxon>Pseudomonadati</taxon>
        <taxon>Pseudomonadota</taxon>
        <taxon>Alphaproteobacteria</taxon>
        <taxon>Rhodobacterales</taxon>
        <taxon>Paracoccaceae</taxon>
        <taxon>Paracoccus</taxon>
    </lineage>
</organism>
<dbReference type="Pfam" id="PF09339">
    <property type="entry name" value="HTH_IclR"/>
    <property type="match status" value="1"/>
</dbReference>
<evidence type="ECO:0000313" key="6">
    <source>
        <dbReference type="EMBL" id="GLK64459.1"/>
    </source>
</evidence>
<dbReference type="EMBL" id="BSFH01000028">
    <property type="protein sequence ID" value="GLK64459.1"/>
    <property type="molecule type" value="Genomic_DNA"/>
</dbReference>
<dbReference type="GO" id="GO:0003700">
    <property type="term" value="F:DNA-binding transcription factor activity"/>
    <property type="evidence" value="ECO:0007669"/>
    <property type="project" value="TreeGrafter"/>
</dbReference>
<dbReference type="Proteomes" id="UP001143349">
    <property type="component" value="Unassembled WGS sequence"/>
</dbReference>
<dbReference type="InterPro" id="IPR036390">
    <property type="entry name" value="WH_DNA-bd_sf"/>
</dbReference>
<name>A0AAD3NZL1_9RHOB</name>
<keyword evidence="3" id="KW-0804">Transcription</keyword>
<keyword evidence="2" id="KW-0238">DNA-binding</keyword>
<keyword evidence="7" id="KW-1185">Reference proteome</keyword>
<evidence type="ECO:0000259" key="5">
    <source>
        <dbReference type="PROSITE" id="PS51078"/>
    </source>
</evidence>
<dbReference type="AlphaFoldDB" id="A0AAD3NZL1"/>
<dbReference type="InterPro" id="IPR005471">
    <property type="entry name" value="Tscrpt_reg_IclR_N"/>
</dbReference>